<dbReference type="PROSITE" id="PS51843">
    <property type="entry name" value="NR_LBD"/>
    <property type="match status" value="1"/>
</dbReference>
<dbReference type="InterPro" id="IPR049636">
    <property type="entry name" value="HNF4-like_DBD"/>
</dbReference>
<dbReference type="Pfam" id="PF00104">
    <property type="entry name" value="Hormone_recep"/>
    <property type="match status" value="1"/>
</dbReference>
<feature type="domain" description="NR LBD" evidence="12">
    <location>
        <begin position="252"/>
        <end position="490"/>
    </location>
</feature>
<keyword evidence="5" id="KW-0862">Zinc</keyword>
<evidence type="ECO:0000256" key="1">
    <source>
        <dbReference type="ARBA" id="ARBA00004123"/>
    </source>
</evidence>
<dbReference type="PRINTS" id="PR00047">
    <property type="entry name" value="STROIDFINGER"/>
</dbReference>
<dbReference type="SMART" id="SM00430">
    <property type="entry name" value="HOLI"/>
    <property type="match status" value="1"/>
</dbReference>
<evidence type="ECO:0000256" key="7">
    <source>
        <dbReference type="ARBA" id="ARBA00023125"/>
    </source>
</evidence>
<gene>
    <name evidence="13" type="ORF">niasHT_038152</name>
    <name evidence="14" type="ORF">niasHT_038157</name>
</gene>
<evidence type="ECO:0000313" key="14">
    <source>
        <dbReference type="EMBL" id="KAL3074684.1"/>
    </source>
</evidence>
<dbReference type="InterPro" id="IPR035500">
    <property type="entry name" value="NHR-like_dom_sf"/>
</dbReference>
<dbReference type="Gene3D" id="1.10.565.10">
    <property type="entry name" value="Retinoid X Receptor"/>
    <property type="match status" value="1"/>
</dbReference>
<dbReference type="Pfam" id="PF00105">
    <property type="entry name" value="zf-C4"/>
    <property type="match status" value="1"/>
</dbReference>
<keyword evidence="8" id="KW-0804">Transcription</keyword>
<dbReference type="PROSITE" id="PS51030">
    <property type="entry name" value="NUCLEAR_REC_DBD_2"/>
    <property type="match status" value="1"/>
</dbReference>
<keyword evidence="9" id="KW-0675">Receptor</keyword>
<evidence type="ECO:0000256" key="8">
    <source>
        <dbReference type="ARBA" id="ARBA00023163"/>
    </source>
</evidence>
<evidence type="ECO:0000256" key="3">
    <source>
        <dbReference type="ARBA" id="ARBA00022723"/>
    </source>
</evidence>
<feature type="domain" description="Nuclear receptor" evidence="11">
    <location>
        <begin position="16"/>
        <end position="90"/>
    </location>
</feature>
<evidence type="ECO:0000256" key="9">
    <source>
        <dbReference type="ARBA" id="ARBA00023170"/>
    </source>
</evidence>
<evidence type="ECO:0000256" key="10">
    <source>
        <dbReference type="ARBA" id="ARBA00023242"/>
    </source>
</evidence>
<name>A0ABD2I2F5_9BILA</name>
<dbReference type="InterPro" id="IPR000536">
    <property type="entry name" value="Nucl_hrmn_rcpt_lig-bd"/>
</dbReference>
<dbReference type="AlphaFoldDB" id="A0ABD2I2F5"/>
<evidence type="ECO:0000259" key="11">
    <source>
        <dbReference type="PROSITE" id="PS51030"/>
    </source>
</evidence>
<protein>
    <submittedName>
        <fullName evidence="14">Uncharacterized protein</fullName>
    </submittedName>
</protein>
<dbReference type="InterPro" id="IPR050274">
    <property type="entry name" value="Nuclear_hormone_rcpt_NR2"/>
</dbReference>
<evidence type="ECO:0000256" key="5">
    <source>
        <dbReference type="ARBA" id="ARBA00022833"/>
    </source>
</evidence>
<dbReference type="GO" id="GO:0008270">
    <property type="term" value="F:zinc ion binding"/>
    <property type="evidence" value="ECO:0007669"/>
    <property type="project" value="UniProtKB-KW"/>
</dbReference>
<proteinExistence type="inferred from homology"/>
<dbReference type="InterPro" id="IPR001628">
    <property type="entry name" value="Znf_hrmn_rcpt"/>
</dbReference>
<evidence type="ECO:0000256" key="4">
    <source>
        <dbReference type="ARBA" id="ARBA00022771"/>
    </source>
</evidence>
<keyword evidence="7" id="KW-0238">DNA-binding</keyword>
<dbReference type="SMART" id="SM00399">
    <property type="entry name" value="ZnF_C4"/>
    <property type="match status" value="1"/>
</dbReference>
<dbReference type="PANTHER" id="PTHR24083">
    <property type="entry name" value="NUCLEAR HORMONE RECEPTOR"/>
    <property type="match status" value="1"/>
</dbReference>
<dbReference type="SUPFAM" id="SSF57716">
    <property type="entry name" value="Glucocorticoid receptor-like (DNA-binding domain)"/>
    <property type="match status" value="1"/>
</dbReference>
<reference evidence="14 15" key="1">
    <citation type="submission" date="2024-10" db="EMBL/GenBank/DDBJ databases">
        <authorList>
            <person name="Kim D."/>
        </authorList>
    </citation>
    <scope>NUCLEOTIDE SEQUENCE [LARGE SCALE GENOMIC DNA]</scope>
    <source>
        <strain evidence="14">BH-2024</strain>
    </source>
</reference>
<dbReference type="SUPFAM" id="SSF48508">
    <property type="entry name" value="Nuclear receptor ligand-binding domain"/>
    <property type="match status" value="1"/>
</dbReference>
<evidence type="ECO:0000313" key="15">
    <source>
        <dbReference type="Proteomes" id="UP001620626"/>
    </source>
</evidence>
<sequence>MFHGENVVKVEATDNRRTCAVCGGVCFFKYYNAFTCEACKQFFRRTILTEKILVCSNGGNCDLSADFLKCRACRLNKCLSVGMEPQMVKTTGVVISQEYLDKLEKHKKSLMCQQNGHKPVISRTDQNHQHSQSEEANYEKLQCSLSLVPAAEGRRVQNAGSNTMTMTSNNSSAMNRRQAIDAENCQFEGQIVGPEEFGLANWPLEKRSLIGSCKTAETLVTVREMVLNHAKYEAFYANERVFREDFVTRFGTLHELFESHISILSDVDKYTVPICDSNGQTSYRTILCMDLFSLLDVFRSVMAFSLLSLDDQVRLFTYMGSTVGSSCVKYRSMMANSEIELKLPSNIVPLREMQRFAGFSGDLMAQKMALHLFFNLMEPFCKSRLSLEEFLLLRAILICHSSTPNLSRHAQKLLQNESERYAGILLHFLQLKHGNVAGASRYAEVMQVVVCLLHSKGKHHSYLKHLSSGILCNSLHKYTPSLFVPMMLDG</sequence>
<keyword evidence="3" id="KW-0479">Metal-binding</keyword>
<comment type="similarity">
    <text evidence="2">Belongs to the nuclear hormone receptor family.</text>
</comment>
<accession>A0ABD2I2F5</accession>
<organism evidence="14 15">
    <name type="scientific">Heterodera trifolii</name>
    <dbReference type="NCBI Taxonomy" id="157864"/>
    <lineage>
        <taxon>Eukaryota</taxon>
        <taxon>Metazoa</taxon>
        <taxon>Ecdysozoa</taxon>
        <taxon>Nematoda</taxon>
        <taxon>Chromadorea</taxon>
        <taxon>Rhabditida</taxon>
        <taxon>Tylenchina</taxon>
        <taxon>Tylenchomorpha</taxon>
        <taxon>Tylenchoidea</taxon>
        <taxon>Heteroderidae</taxon>
        <taxon>Heteroderinae</taxon>
        <taxon>Heterodera</taxon>
    </lineage>
</organism>
<dbReference type="InterPro" id="IPR013088">
    <property type="entry name" value="Znf_NHR/GATA"/>
</dbReference>
<dbReference type="CDD" id="cd06960">
    <property type="entry name" value="NR_DBD_HNF4A"/>
    <property type="match status" value="1"/>
</dbReference>
<comment type="caution">
    <text evidence="14">The sequence shown here is derived from an EMBL/GenBank/DDBJ whole genome shotgun (WGS) entry which is preliminary data.</text>
</comment>
<evidence type="ECO:0000256" key="6">
    <source>
        <dbReference type="ARBA" id="ARBA00023015"/>
    </source>
</evidence>
<evidence type="ECO:0000259" key="12">
    <source>
        <dbReference type="PROSITE" id="PS51843"/>
    </source>
</evidence>
<keyword evidence="4" id="KW-0863">Zinc-finger</keyword>
<evidence type="ECO:0000313" key="13">
    <source>
        <dbReference type="EMBL" id="KAL3074679.1"/>
    </source>
</evidence>
<keyword evidence="10" id="KW-0539">Nucleus</keyword>
<dbReference type="EMBL" id="JBICBT010001292">
    <property type="protein sequence ID" value="KAL3074679.1"/>
    <property type="molecule type" value="Genomic_DNA"/>
</dbReference>
<dbReference type="GO" id="GO:0003677">
    <property type="term" value="F:DNA binding"/>
    <property type="evidence" value="ECO:0007669"/>
    <property type="project" value="UniProtKB-KW"/>
</dbReference>
<dbReference type="Proteomes" id="UP001620626">
    <property type="component" value="Unassembled WGS sequence"/>
</dbReference>
<dbReference type="GO" id="GO:0005634">
    <property type="term" value="C:nucleus"/>
    <property type="evidence" value="ECO:0007669"/>
    <property type="project" value="UniProtKB-SubCell"/>
</dbReference>
<dbReference type="EMBL" id="JBICBT010001292">
    <property type="protein sequence ID" value="KAL3074684.1"/>
    <property type="molecule type" value="Genomic_DNA"/>
</dbReference>
<keyword evidence="15" id="KW-1185">Reference proteome</keyword>
<comment type="subcellular location">
    <subcellularLocation>
        <location evidence="1">Nucleus</location>
    </subcellularLocation>
</comment>
<keyword evidence="6" id="KW-0805">Transcription regulation</keyword>
<dbReference type="Gene3D" id="3.30.50.10">
    <property type="entry name" value="Erythroid Transcription Factor GATA-1, subunit A"/>
    <property type="match status" value="1"/>
</dbReference>
<evidence type="ECO:0000256" key="2">
    <source>
        <dbReference type="ARBA" id="ARBA00005993"/>
    </source>
</evidence>